<dbReference type="EMBL" id="BAAANS010000005">
    <property type="protein sequence ID" value="GAA2089130.1"/>
    <property type="molecule type" value="Genomic_DNA"/>
</dbReference>
<proteinExistence type="predicted"/>
<reference evidence="1 2" key="1">
    <citation type="journal article" date="2019" name="Int. J. Syst. Evol. Microbiol.">
        <title>The Global Catalogue of Microorganisms (GCM) 10K type strain sequencing project: providing services to taxonomists for standard genome sequencing and annotation.</title>
        <authorList>
            <consortium name="The Broad Institute Genomics Platform"/>
            <consortium name="The Broad Institute Genome Sequencing Center for Infectious Disease"/>
            <person name="Wu L."/>
            <person name="Ma J."/>
        </authorList>
    </citation>
    <scope>NUCLEOTIDE SEQUENCE [LARGE SCALE GENOMIC DNA]</scope>
    <source>
        <strain evidence="1 2">JCM 14559</strain>
    </source>
</reference>
<keyword evidence="2" id="KW-1185">Reference proteome</keyword>
<sequence length="162" mass="17570">MLLVRDLVREVVAEHAPHELPLVDGLRTLDDAEVVRVLRGRGPRREPLGFGFAEVAALVTPVVWLALDQVLKQTAETIAESALRRCRSGIRKLLRRQAEPPVSVVELTPEQLALVRTLVLERAAERGIAPQEAEALANDVVARIATGNATGHELSGTPESDA</sequence>
<accession>A0ABN2WCF2</accession>
<name>A0ABN2WCF2_9ACTN</name>
<evidence type="ECO:0000313" key="1">
    <source>
        <dbReference type="EMBL" id="GAA2089130.1"/>
    </source>
</evidence>
<gene>
    <name evidence="1" type="ORF">GCM10009759_11790</name>
</gene>
<organism evidence="1 2">
    <name type="scientific">Kitasatospora saccharophila</name>
    <dbReference type="NCBI Taxonomy" id="407973"/>
    <lineage>
        <taxon>Bacteria</taxon>
        <taxon>Bacillati</taxon>
        <taxon>Actinomycetota</taxon>
        <taxon>Actinomycetes</taxon>
        <taxon>Kitasatosporales</taxon>
        <taxon>Streptomycetaceae</taxon>
        <taxon>Kitasatospora</taxon>
    </lineage>
</organism>
<comment type="caution">
    <text evidence="1">The sequence shown here is derived from an EMBL/GenBank/DDBJ whole genome shotgun (WGS) entry which is preliminary data.</text>
</comment>
<protein>
    <submittedName>
        <fullName evidence="1">Uncharacterized protein</fullName>
    </submittedName>
</protein>
<evidence type="ECO:0000313" key="2">
    <source>
        <dbReference type="Proteomes" id="UP001500897"/>
    </source>
</evidence>
<dbReference type="Proteomes" id="UP001500897">
    <property type="component" value="Unassembled WGS sequence"/>
</dbReference>
<dbReference type="RefSeq" id="WP_344550700.1">
    <property type="nucleotide sequence ID" value="NZ_BAAANS010000005.1"/>
</dbReference>